<gene>
    <name evidence="2" type="ORF">E9232_004002</name>
</gene>
<accession>A0ABU1JS85</accession>
<reference evidence="2 3" key="1">
    <citation type="submission" date="2023-07" db="EMBL/GenBank/DDBJ databases">
        <title>Sorghum-associated microbial communities from plants grown in Nebraska, USA.</title>
        <authorList>
            <person name="Schachtman D."/>
        </authorList>
    </citation>
    <scope>NUCLEOTIDE SEQUENCE [LARGE SCALE GENOMIC DNA]</scope>
    <source>
        <strain evidence="2 3">584</strain>
    </source>
</reference>
<dbReference type="Proteomes" id="UP001262410">
    <property type="component" value="Unassembled WGS sequence"/>
</dbReference>
<dbReference type="Pfam" id="PF03625">
    <property type="entry name" value="DUF302"/>
    <property type="match status" value="1"/>
</dbReference>
<evidence type="ECO:0000313" key="3">
    <source>
        <dbReference type="Proteomes" id="UP001262410"/>
    </source>
</evidence>
<dbReference type="CDD" id="cd14797">
    <property type="entry name" value="DUF302"/>
    <property type="match status" value="1"/>
</dbReference>
<dbReference type="InterPro" id="IPR035923">
    <property type="entry name" value="TT1751-like_sf"/>
</dbReference>
<feature type="domain" description="DUF302" evidence="1">
    <location>
        <begin position="31"/>
        <end position="91"/>
    </location>
</feature>
<dbReference type="PANTHER" id="PTHR38342">
    <property type="entry name" value="SLR5037 PROTEIN"/>
    <property type="match status" value="1"/>
</dbReference>
<organism evidence="2 3">
    <name type="scientific">Inquilinus ginsengisoli</name>
    <dbReference type="NCBI Taxonomy" id="363840"/>
    <lineage>
        <taxon>Bacteria</taxon>
        <taxon>Pseudomonadati</taxon>
        <taxon>Pseudomonadota</taxon>
        <taxon>Alphaproteobacteria</taxon>
        <taxon>Rhodospirillales</taxon>
        <taxon>Rhodospirillaceae</taxon>
        <taxon>Inquilinus</taxon>
    </lineage>
</organism>
<evidence type="ECO:0000259" key="1">
    <source>
        <dbReference type="Pfam" id="PF03625"/>
    </source>
</evidence>
<protein>
    <submittedName>
        <fullName evidence="2">Uncharacterized protein (DUF302 family)</fullName>
    </submittedName>
</protein>
<dbReference type="Gene3D" id="3.30.310.70">
    <property type="entry name" value="TT1751-like domain"/>
    <property type="match status" value="1"/>
</dbReference>
<dbReference type="InterPro" id="IPR005180">
    <property type="entry name" value="DUF302"/>
</dbReference>
<keyword evidence="3" id="KW-1185">Reference proteome</keyword>
<sequence>MRLESAYSHPETLRRLQAALEGKGFRIFSEIDHRAAALSVGLDMPATTVLLYGNPKGGTPLMLAAPDIALELPLRVLVREGEGGTVFVTYNPSATLEGRHELPAGMADRLASAEAVIAGAVASPAAG</sequence>
<comment type="caution">
    <text evidence="2">The sequence shown here is derived from an EMBL/GenBank/DDBJ whole genome shotgun (WGS) entry which is preliminary data.</text>
</comment>
<proteinExistence type="predicted"/>
<dbReference type="SUPFAM" id="SSF103247">
    <property type="entry name" value="TT1751-like"/>
    <property type="match status" value="1"/>
</dbReference>
<evidence type="ECO:0000313" key="2">
    <source>
        <dbReference type="EMBL" id="MDR6291468.1"/>
    </source>
</evidence>
<dbReference type="RefSeq" id="WP_309796701.1">
    <property type="nucleotide sequence ID" value="NZ_JAVDPW010000007.1"/>
</dbReference>
<name>A0ABU1JS85_9PROT</name>
<dbReference type="EMBL" id="JAVDPW010000007">
    <property type="protein sequence ID" value="MDR6291468.1"/>
    <property type="molecule type" value="Genomic_DNA"/>
</dbReference>
<dbReference type="PANTHER" id="PTHR38342:SF2">
    <property type="entry name" value="INNER MEMBRANE OR EXPORTED"/>
    <property type="match status" value="1"/>
</dbReference>